<proteinExistence type="predicted"/>
<evidence type="ECO:0000256" key="1">
    <source>
        <dbReference type="SAM" id="Phobius"/>
    </source>
</evidence>
<evidence type="ECO:0000313" key="2">
    <source>
        <dbReference type="EMBL" id="RXZ45971.1"/>
    </source>
</evidence>
<reference evidence="2 3" key="1">
    <citation type="submission" date="2019-01" db="EMBL/GenBank/DDBJ databases">
        <authorList>
            <person name="Li J."/>
        </authorList>
    </citation>
    <scope>NUCLEOTIDE SEQUENCE [LARGE SCALE GENOMIC DNA]</scope>
    <source>
        <strain evidence="2 3">CGMCC 4.7180</strain>
    </source>
</reference>
<dbReference type="AlphaFoldDB" id="A0A4Q2JE24"/>
<dbReference type="EMBL" id="SDPL01000272">
    <property type="protein sequence ID" value="RXZ45971.1"/>
    <property type="molecule type" value="Genomic_DNA"/>
</dbReference>
<feature type="transmembrane region" description="Helical" evidence="1">
    <location>
        <begin position="236"/>
        <end position="256"/>
    </location>
</feature>
<feature type="transmembrane region" description="Helical" evidence="1">
    <location>
        <begin position="45"/>
        <end position="66"/>
    </location>
</feature>
<dbReference type="InterPro" id="IPR058062">
    <property type="entry name" value="SCO7613_C"/>
</dbReference>
<feature type="transmembrane region" description="Helical" evidence="1">
    <location>
        <begin position="263"/>
        <end position="282"/>
    </location>
</feature>
<feature type="transmembrane region" description="Helical" evidence="1">
    <location>
        <begin position="160"/>
        <end position="179"/>
    </location>
</feature>
<organism evidence="2 3">
    <name type="scientific">Agromyces binzhouensis</name>
    <dbReference type="NCBI Taxonomy" id="1817495"/>
    <lineage>
        <taxon>Bacteria</taxon>
        <taxon>Bacillati</taxon>
        <taxon>Actinomycetota</taxon>
        <taxon>Actinomycetes</taxon>
        <taxon>Micrococcales</taxon>
        <taxon>Microbacteriaceae</taxon>
        <taxon>Agromyces</taxon>
    </lineage>
</organism>
<dbReference type="NCBIfam" id="NF047321">
    <property type="entry name" value="SCO7613_CTERM"/>
    <property type="match status" value="1"/>
</dbReference>
<accession>A0A4Q2JE24</accession>
<name>A0A4Q2JE24_9MICO</name>
<keyword evidence="3" id="KW-1185">Reference proteome</keyword>
<feature type="transmembrane region" description="Helical" evidence="1">
    <location>
        <begin position="78"/>
        <end position="95"/>
    </location>
</feature>
<feature type="transmembrane region" description="Helical" evidence="1">
    <location>
        <begin position="107"/>
        <end position="124"/>
    </location>
</feature>
<feature type="transmembrane region" description="Helical" evidence="1">
    <location>
        <begin position="288"/>
        <end position="309"/>
    </location>
</feature>
<comment type="caution">
    <text evidence="2">The sequence shown here is derived from an EMBL/GenBank/DDBJ whole genome shotgun (WGS) entry which is preliminary data.</text>
</comment>
<feature type="transmembrane region" description="Helical" evidence="1">
    <location>
        <begin position="14"/>
        <end position="33"/>
    </location>
</feature>
<keyword evidence="1" id="KW-1133">Transmembrane helix</keyword>
<dbReference type="Proteomes" id="UP000292881">
    <property type="component" value="Unassembled WGS sequence"/>
</dbReference>
<feature type="transmembrane region" description="Helical" evidence="1">
    <location>
        <begin position="185"/>
        <end position="203"/>
    </location>
</feature>
<evidence type="ECO:0000313" key="3">
    <source>
        <dbReference type="Proteomes" id="UP000292881"/>
    </source>
</evidence>
<protein>
    <submittedName>
        <fullName evidence="2">Uncharacterized protein</fullName>
    </submittedName>
</protein>
<keyword evidence="1" id="KW-0472">Membrane</keyword>
<keyword evidence="1" id="KW-0812">Transmembrane</keyword>
<gene>
    <name evidence="2" type="ORF">ESO86_12360</name>
</gene>
<dbReference type="OrthoDB" id="5096967at2"/>
<sequence length="327" mass="33624">MAVLPSVALAGDSALRTLLLVATGAVLVIAGSFTPDLLRGVPIRMLVVATGWVAATGAALLRGSAIAGGGDGGLPVEFWPVLAFGVGLVAVVPWVRDRVEPQRAAEAVLAASLALAAIPTTIAIAEGVDADLRTAVLLVVLGGAYVLGTTTRSRPFAGAALRWTALAMAVVAGGLALVMRSVDPFDLVTVPIGAALVAAGAIRMRRSPGVGSWPALGPGLAVLMVPALIADWTDPALWRLVALGVVAVSAVVIGAVVRLQAPLLLGGAVLLVHTVAQLWPWITLLYEAVWWWLWLGIAGALLITIAATYERQMRLARGVIRTIGSLR</sequence>
<feature type="transmembrane region" description="Helical" evidence="1">
    <location>
        <begin position="130"/>
        <end position="148"/>
    </location>
</feature>
<feature type="transmembrane region" description="Helical" evidence="1">
    <location>
        <begin position="210"/>
        <end position="230"/>
    </location>
</feature>